<dbReference type="Proteomes" id="UP000220836">
    <property type="component" value="Unassembled WGS sequence"/>
</dbReference>
<evidence type="ECO:0000313" key="2">
    <source>
        <dbReference type="Proteomes" id="UP000220836"/>
    </source>
</evidence>
<name>A0A238L6A0_9RHOB</name>
<dbReference type="EMBL" id="FXYH01000030">
    <property type="protein sequence ID" value="SMX50351.1"/>
    <property type="molecule type" value="Genomic_DNA"/>
</dbReference>
<evidence type="ECO:0000313" key="1">
    <source>
        <dbReference type="EMBL" id="SMX50351.1"/>
    </source>
</evidence>
<organism evidence="1 2">
    <name type="scientific">Pelagimonas varians</name>
    <dbReference type="NCBI Taxonomy" id="696760"/>
    <lineage>
        <taxon>Bacteria</taxon>
        <taxon>Pseudomonadati</taxon>
        <taxon>Pseudomonadota</taxon>
        <taxon>Alphaproteobacteria</taxon>
        <taxon>Rhodobacterales</taxon>
        <taxon>Roseobacteraceae</taxon>
        <taxon>Pelagimonas</taxon>
    </lineage>
</organism>
<reference evidence="1 2" key="1">
    <citation type="submission" date="2017-05" db="EMBL/GenBank/DDBJ databases">
        <authorList>
            <person name="Song R."/>
            <person name="Chenine A.L."/>
            <person name="Ruprecht R.M."/>
        </authorList>
    </citation>
    <scope>NUCLEOTIDE SEQUENCE [LARGE SCALE GENOMIC DNA]</scope>
    <source>
        <strain evidence="1 2">CECT 8663</strain>
    </source>
</reference>
<protein>
    <submittedName>
        <fullName evidence="1">Uncharacterized protein</fullName>
    </submittedName>
</protein>
<proteinExistence type="predicted"/>
<gene>
    <name evidence="1" type="ORF">PEV8663_04608</name>
</gene>
<dbReference type="AlphaFoldDB" id="A0A238L6A0"/>
<keyword evidence="2" id="KW-1185">Reference proteome</keyword>
<accession>A0A238L6A0</accession>
<sequence>MIFAVSLLMAGVMVAVVYTAELEMFGYDFVK</sequence>